<protein>
    <submittedName>
        <fullName evidence="1">Uncharacterized protein</fullName>
    </submittedName>
</protein>
<evidence type="ECO:0000313" key="1">
    <source>
        <dbReference type="EMBL" id="KDQ63945.1"/>
    </source>
</evidence>
<dbReference type="HOGENOM" id="CLU_2671387_0_0_1"/>
<organism evidence="1 2">
    <name type="scientific">Jaapia argillacea MUCL 33604</name>
    <dbReference type="NCBI Taxonomy" id="933084"/>
    <lineage>
        <taxon>Eukaryota</taxon>
        <taxon>Fungi</taxon>
        <taxon>Dikarya</taxon>
        <taxon>Basidiomycota</taxon>
        <taxon>Agaricomycotina</taxon>
        <taxon>Agaricomycetes</taxon>
        <taxon>Agaricomycetidae</taxon>
        <taxon>Jaapiales</taxon>
        <taxon>Jaapiaceae</taxon>
        <taxon>Jaapia</taxon>
    </lineage>
</organism>
<reference evidence="2" key="1">
    <citation type="journal article" date="2014" name="Proc. Natl. Acad. Sci. U.S.A.">
        <title>Extensive sampling of basidiomycete genomes demonstrates inadequacy of the white-rot/brown-rot paradigm for wood decay fungi.</title>
        <authorList>
            <person name="Riley R."/>
            <person name="Salamov A.A."/>
            <person name="Brown D.W."/>
            <person name="Nagy L.G."/>
            <person name="Floudas D."/>
            <person name="Held B.W."/>
            <person name="Levasseur A."/>
            <person name="Lombard V."/>
            <person name="Morin E."/>
            <person name="Otillar R."/>
            <person name="Lindquist E.A."/>
            <person name="Sun H."/>
            <person name="LaButti K.M."/>
            <person name="Schmutz J."/>
            <person name="Jabbour D."/>
            <person name="Luo H."/>
            <person name="Baker S.E."/>
            <person name="Pisabarro A.G."/>
            <person name="Walton J.D."/>
            <person name="Blanchette R.A."/>
            <person name="Henrissat B."/>
            <person name="Martin F."/>
            <person name="Cullen D."/>
            <person name="Hibbett D.S."/>
            <person name="Grigoriev I.V."/>
        </authorList>
    </citation>
    <scope>NUCLEOTIDE SEQUENCE [LARGE SCALE GENOMIC DNA]</scope>
    <source>
        <strain evidence="2">MUCL 33604</strain>
    </source>
</reference>
<dbReference type="Proteomes" id="UP000027265">
    <property type="component" value="Unassembled WGS sequence"/>
</dbReference>
<dbReference type="AlphaFoldDB" id="A0A067QCU2"/>
<gene>
    <name evidence="1" type="ORF">JAAARDRAFT_27616</name>
</gene>
<keyword evidence="2" id="KW-1185">Reference proteome</keyword>
<sequence>MKARMVKILEEDARGFRRAERRYNKPSTTALLATVRDPVTANGMIQMSLGEGRRAHRTSLVLHASYRNQFGYEGG</sequence>
<name>A0A067QCU2_9AGAM</name>
<accession>A0A067QCU2</accession>
<evidence type="ECO:0000313" key="2">
    <source>
        <dbReference type="Proteomes" id="UP000027265"/>
    </source>
</evidence>
<proteinExistence type="predicted"/>
<dbReference type="InParanoid" id="A0A067QCU2"/>
<dbReference type="EMBL" id="KL197709">
    <property type="protein sequence ID" value="KDQ63945.1"/>
    <property type="molecule type" value="Genomic_DNA"/>
</dbReference>